<dbReference type="EMBL" id="FQYP01000015">
    <property type="protein sequence ID" value="SHJ69008.1"/>
    <property type="molecule type" value="Genomic_DNA"/>
</dbReference>
<dbReference type="AlphaFoldDB" id="A0A1M6LCY6"/>
<proteinExistence type="predicted"/>
<dbReference type="RefSeq" id="WP_084549674.1">
    <property type="nucleotide sequence ID" value="NZ_FQYP01000015.1"/>
</dbReference>
<evidence type="ECO:0000313" key="2">
    <source>
        <dbReference type="Proteomes" id="UP000184432"/>
    </source>
</evidence>
<evidence type="ECO:0000313" key="1">
    <source>
        <dbReference type="EMBL" id="SHJ69008.1"/>
    </source>
</evidence>
<accession>A0A1M6LCY6</accession>
<protein>
    <recommendedName>
        <fullName evidence="3">SdiA-regulated</fullName>
    </recommendedName>
</protein>
<reference evidence="2" key="1">
    <citation type="submission" date="2016-11" db="EMBL/GenBank/DDBJ databases">
        <authorList>
            <person name="Varghese N."/>
            <person name="Submissions S."/>
        </authorList>
    </citation>
    <scope>NUCLEOTIDE SEQUENCE [LARGE SCALE GENOMIC DNA]</scope>
    <source>
        <strain evidence="2">DSM 22623</strain>
    </source>
</reference>
<dbReference type="OrthoDB" id="5599486at2"/>
<keyword evidence="2" id="KW-1185">Reference proteome</keyword>
<organism evidence="1 2">
    <name type="scientific">Aquimarina spongiae</name>
    <dbReference type="NCBI Taxonomy" id="570521"/>
    <lineage>
        <taxon>Bacteria</taxon>
        <taxon>Pseudomonadati</taxon>
        <taxon>Bacteroidota</taxon>
        <taxon>Flavobacteriia</taxon>
        <taxon>Flavobacteriales</taxon>
        <taxon>Flavobacteriaceae</taxon>
        <taxon>Aquimarina</taxon>
    </lineage>
</organism>
<dbReference type="Proteomes" id="UP000184432">
    <property type="component" value="Unassembled WGS sequence"/>
</dbReference>
<gene>
    <name evidence="1" type="ORF">SAMN04488508_11536</name>
</gene>
<dbReference type="SUPFAM" id="SSF101898">
    <property type="entry name" value="NHL repeat"/>
    <property type="match status" value="1"/>
</dbReference>
<sequence length="292" mass="33318">MPGIKETKILFAFYLIVLATCTMSCQNNTSTDLIKINTLSNTVHEVSGITNLGKDHLYVINDSGNKNILYRLDEKGTILDKIKLPDTQNVDWEDLAYDTQNNIYVGDFGNNNNKRKDLVIYRVGGVLKKDISIEKIWFALEDQKKFPPKKKNFNYDIEAFIHLNNHLYLFTKNRSSKFEGTTKLYKLPASPGKHVAKLIGTYRTCKDNADCFVTGATVNRSGDTIVLLTYNKLFVLSDFKGDDLFGGSIQKIKLNHYSQKEGVCFKNDSTLYITNEKTKHHKATLYEYPLNK</sequence>
<dbReference type="STRING" id="570521.SAMN04488508_11536"/>
<evidence type="ECO:0008006" key="3">
    <source>
        <dbReference type="Google" id="ProtNLM"/>
    </source>
</evidence>
<name>A0A1M6LCY6_9FLAO</name>